<sequence>MKIAIFGNIYQSSKSVSAGRFFDVISRHGAELYIDAEFMDFLQAQHVLPEGVHRISGNDFEADIAVSIGGDGTFLKTAERVNGRNIPIVGINAGRLGFLADISEDELDGLAEELFSGNYRTETRSMLEVVEAPLPEDYWPYALNEVAVLKQESSSMITINTRLGEEFLNSYQADGLIISTPTGSTGYSLSVGGPVLMPQTSNFVISPVAPHSLNVRPLVVSDNDEIELTVNSRTGKYLLSLDGRSAVMPCNTAIKLRKAPFTTILLKRHTHNFLDTLRNKLMWGADKRN</sequence>
<proteinExistence type="inferred from homology"/>
<keyword evidence="6" id="KW-0963">Cytoplasm</keyword>
<keyword evidence="4 6" id="KW-0520">NAD</keyword>
<dbReference type="Gene3D" id="2.60.200.30">
    <property type="entry name" value="Probable inorganic polyphosphate/atp-NAD kinase, domain 2"/>
    <property type="match status" value="1"/>
</dbReference>
<dbReference type="GO" id="GO:0019674">
    <property type="term" value="P:NAD+ metabolic process"/>
    <property type="evidence" value="ECO:0007669"/>
    <property type="project" value="InterPro"/>
</dbReference>
<evidence type="ECO:0000256" key="1">
    <source>
        <dbReference type="ARBA" id="ARBA00022679"/>
    </source>
</evidence>
<dbReference type="GO" id="GO:0003951">
    <property type="term" value="F:NAD+ kinase activity"/>
    <property type="evidence" value="ECO:0007669"/>
    <property type="project" value="UniProtKB-UniRule"/>
</dbReference>
<dbReference type="SUPFAM" id="SSF111331">
    <property type="entry name" value="NAD kinase/diacylglycerol kinase-like"/>
    <property type="match status" value="1"/>
</dbReference>
<accession>A0A9D9H424</accession>
<evidence type="ECO:0000256" key="4">
    <source>
        <dbReference type="ARBA" id="ARBA00023027"/>
    </source>
</evidence>
<gene>
    <name evidence="6" type="primary">nadK</name>
    <name evidence="7" type="ORF">IAC54_06265</name>
</gene>
<keyword evidence="2 6" id="KW-0418">Kinase</keyword>
<evidence type="ECO:0000256" key="2">
    <source>
        <dbReference type="ARBA" id="ARBA00022777"/>
    </source>
</evidence>
<dbReference type="GO" id="GO:0006741">
    <property type="term" value="P:NADP+ biosynthetic process"/>
    <property type="evidence" value="ECO:0007669"/>
    <property type="project" value="UniProtKB-UniRule"/>
</dbReference>
<dbReference type="Proteomes" id="UP000823636">
    <property type="component" value="Unassembled WGS sequence"/>
</dbReference>
<dbReference type="InterPro" id="IPR017437">
    <property type="entry name" value="ATP-NAD_kinase_PpnK-typ_C"/>
</dbReference>
<evidence type="ECO:0000256" key="3">
    <source>
        <dbReference type="ARBA" id="ARBA00022857"/>
    </source>
</evidence>
<dbReference type="InterPro" id="IPR002504">
    <property type="entry name" value="NADK"/>
</dbReference>
<evidence type="ECO:0000313" key="7">
    <source>
        <dbReference type="EMBL" id="MBO8438485.1"/>
    </source>
</evidence>
<dbReference type="EC" id="2.7.1.23" evidence="6"/>
<feature type="binding site" evidence="6">
    <location>
        <position position="76"/>
    </location>
    <ligand>
        <name>NAD(+)</name>
        <dbReference type="ChEBI" id="CHEBI:57540"/>
    </ligand>
</feature>
<evidence type="ECO:0000313" key="8">
    <source>
        <dbReference type="Proteomes" id="UP000823636"/>
    </source>
</evidence>
<comment type="caution">
    <text evidence="7">The sequence shown here is derived from an EMBL/GenBank/DDBJ whole genome shotgun (WGS) entry which is preliminary data.</text>
</comment>
<feature type="binding site" evidence="6">
    <location>
        <begin position="185"/>
        <end position="190"/>
    </location>
    <ligand>
        <name>NAD(+)</name>
        <dbReference type="ChEBI" id="CHEBI:57540"/>
    </ligand>
</feature>
<dbReference type="GO" id="GO:0046872">
    <property type="term" value="F:metal ion binding"/>
    <property type="evidence" value="ECO:0007669"/>
    <property type="project" value="UniProtKB-UniRule"/>
</dbReference>
<dbReference type="GO" id="GO:0051287">
    <property type="term" value="F:NAD binding"/>
    <property type="evidence" value="ECO:0007669"/>
    <property type="project" value="UniProtKB-ARBA"/>
</dbReference>
<feature type="active site" description="Proton acceptor" evidence="6">
    <location>
        <position position="71"/>
    </location>
</feature>
<keyword evidence="3 6" id="KW-0521">NADP</keyword>
<dbReference type="AlphaFoldDB" id="A0A9D9H424"/>
<comment type="function">
    <text evidence="6">Involved in the regulation of the intracellular balance of NAD and NADP, and is a key enzyme in the biosynthesis of NADP. Catalyzes specifically the phosphorylation on 2'-hydroxyl of the adenosine moiety of NAD to yield NADP.</text>
</comment>
<dbReference type="InterPro" id="IPR016064">
    <property type="entry name" value="NAD/diacylglycerol_kinase_sf"/>
</dbReference>
<dbReference type="InterPro" id="IPR017438">
    <property type="entry name" value="ATP-NAD_kinase_N"/>
</dbReference>
<organism evidence="7 8">
    <name type="scientific">Candidatus Caccoplasma merdipullorum</name>
    <dbReference type="NCBI Taxonomy" id="2840718"/>
    <lineage>
        <taxon>Bacteria</taxon>
        <taxon>Pseudomonadati</taxon>
        <taxon>Bacteroidota</taxon>
        <taxon>Bacteroidia</taxon>
        <taxon>Bacteroidales</taxon>
        <taxon>Bacteroidaceae</taxon>
        <taxon>Bacteroidaceae incertae sedis</taxon>
        <taxon>Candidatus Caccoplasma</taxon>
    </lineage>
</organism>
<dbReference type="PANTHER" id="PTHR20275:SF0">
    <property type="entry name" value="NAD KINASE"/>
    <property type="match status" value="1"/>
</dbReference>
<feature type="binding site" evidence="6">
    <location>
        <position position="209"/>
    </location>
    <ligand>
        <name>NAD(+)</name>
        <dbReference type="ChEBI" id="CHEBI:57540"/>
    </ligand>
</feature>
<keyword evidence="6" id="KW-0067">ATP-binding</keyword>
<comment type="catalytic activity">
    <reaction evidence="5 6">
        <text>NAD(+) + ATP = ADP + NADP(+) + H(+)</text>
        <dbReference type="Rhea" id="RHEA:18629"/>
        <dbReference type="ChEBI" id="CHEBI:15378"/>
        <dbReference type="ChEBI" id="CHEBI:30616"/>
        <dbReference type="ChEBI" id="CHEBI:57540"/>
        <dbReference type="ChEBI" id="CHEBI:58349"/>
        <dbReference type="ChEBI" id="CHEBI:456216"/>
        <dbReference type="EC" id="2.7.1.23"/>
    </reaction>
</comment>
<dbReference type="HAMAP" id="MF_00361">
    <property type="entry name" value="NAD_kinase"/>
    <property type="match status" value="1"/>
</dbReference>
<dbReference type="Pfam" id="PF20143">
    <property type="entry name" value="NAD_kinase_C"/>
    <property type="match status" value="1"/>
</dbReference>
<dbReference type="NCBIfam" id="NF002521">
    <property type="entry name" value="PRK01911.1"/>
    <property type="match status" value="1"/>
</dbReference>
<reference evidence="7" key="1">
    <citation type="submission" date="2020-10" db="EMBL/GenBank/DDBJ databases">
        <authorList>
            <person name="Gilroy R."/>
        </authorList>
    </citation>
    <scope>NUCLEOTIDE SEQUENCE</scope>
    <source>
        <strain evidence="7">G3-4614</strain>
    </source>
</reference>
<comment type="cofactor">
    <cofactor evidence="6">
        <name>a divalent metal cation</name>
        <dbReference type="ChEBI" id="CHEBI:60240"/>
    </cofactor>
</comment>
<name>A0A9D9H424_9BACT</name>
<dbReference type="Gene3D" id="3.40.50.10330">
    <property type="entry name" value="Probable inorganic polyphosphate/atp-NAD kinase, domain 1"/>
    <property type="match status" value="1"/>
</dbReference>
<keyword evidence="6" id="KW-0547">Nucleotide-binding</keyword>
<evidence type="ECO:0000256" key="6">
    <source>
        <dbReference type="HAMAP-Rule" id="MF_00361"/>
    </source>
</evidence>
<comment type="similarity">
    <text evidence="6">Belongs to the NAD kinase family.</text>
</comment>
<reference evidence="7" key="2">
    <citation type="journal article" date="2021" name="PeerJ">
        <title>Extensive microbial diversity within the chicken gut microbiome revealed by metagenomics and culture.</title>
        <authorList>
            <person name="Gilroy R."/>
            <person name="Ravi A."/>
            <person name="Getino M."/>
            <person name="Pursley I."/>
            <person name="Horton D.L."/>
            <person name="Alikhan N.F."/>
            <person name="Baker D."/>
            <person name="Gharbi K."/>
            <person name="Hall N."/>
            <person name="Watson M."/>
            <person name="Adriaenssens E.M."/>
            <person name="Foster-Nyarko E."/>
            <person name="Jarju S."/>
            <person name="Secka A."/>
            <person name="Antonio M."/>
            <person name="Oren A."/>
            <person name="Chaudhuri R.R."/>
            <person name="La Ragione R."/>
            <person name="Hildebrand F."/>
            <person name="Pallen M.J."/>
        </authorList>
    </citation>
    <scope>NUCLEOTIDE SEQUENCE</scope>
    <source>
        <strain evidence="7">G3-4614</strain>
    </source>
</reference>
<dbReference type="GO" id="GO:0005524">
    <property type="term" value="F:ATP binding"/>
    <property type="evidence" value="ECO:0007669"/>
    <property type="project" value="UniProtKB-KW"/>
</dbReference>
<protein>
    <recommendedName>
        <fullName evidence="6">NAD kinase</fullName>
        <ecNumber evidence="6">2.7.1.23</ecNumber>
    </recommendedName>
    <alternativeName>
        <fullName evidence="6">ATP-dependent NAD kinase</fullName>
    </alternativeName>
</protein>
<feature type="binding site" evidence="6">
    <location>
        <begin position="71"/>
        <end position="72"/>
    </location>
    <ligand>
        <name>NAD(+)</name>
        <dbReference type="ChEBI" id="CHEBI:57540"/>
    </ligand>
</feature>
<keyword evidence="1 6" id="KW-0808">Transferase</keyword>
<feature type="binding site" evidence="6">
    <location>
        <position position="174"/>
    </location>
    <ligand>
        <name>NAD(+)</name>
        <dbReference type="ChEBI" id="CHEBI:57540"/>
    </ligand>
</feature>
<dbReference type="EMBL" id="JADIMW010000067">
    <property type="protein sequence ID" value="MBO8438485.1"/>
    <property type="molecule type" value="Genomic_DNA"/>
</dbReference>
<comment type="subcellular location">
    <subcellularLocation>
        <location evidence="6">Cytoplasm</location>
    </subcellularLocation>
</comment>
<evidence type="ECO:0000256" key="5">
    <source>
        <dbReference type="ARBA" id="ARBA00047925"/>
    </source>
</evidence>
<dbReference type="GO" id="GO:0005737">
    <property type="term" value="C:cytoplasm"/>
    <property type="evidence" value="ECO:0007669"/>
    <property type="project" value="UniProtKB-SubCell"/>
</dbReference>
<feature type="binding site" evidence="6">
    <location>
        <begin position="144"/>
        <end position="145"/>
    </location>
    <ligand>
        <name>NAD(+)</name>
        <dbReference type="ChEBI" id="CHEBI:57540"/>
    </ligand>
</feature>
<dbReference type="Pfam" id="PF01513">
    <property type="entry name" value="NAD_kinase"/>
    <property type="match status" value="1"/>
</dbReference>
<comment type="caution">
    <text evidence="6">Lacks conserved residue(s) required for the propagation of feature annotation.</text>
</comment>
<dbReference type="PANTHER" id="PTHR20275">
    <property type="entry name" value="NAD KINASE"/>
    <property type="match status" value="1"/>
</dbReference>